<dbReference type="Proteomes" id="UP000616769">
    <property type="component" value="Unassembled WGS sequence"/>
</dbReference>
<dbReference type="VEuPathDB" id="VectorBase:SSCA008394"/>
<name>A0A131ZYI9_SARSC</name>
<dbReference type="EMBL" id="JXLN01005493">
    <property type="protein sequence ID" value="KPM03579.1"/>
    <property type="molecule type" value="Genomic_DNA"/>
</dbReference>
<protein>
    <submittedName>
        <fullName evidence="1">Uncharacterized protein</fullName>
    </submittedName>
</protein>
<evidence type="ECO:0000313" key="1">
    <source>
        <dbReference type="EMBL" id="KPM03579.1"/>
    </source>
</evidence>
<comment type="caution">
    <text evidence="1">The sequence shown here is derived from an EMBL/GenBank/DDBJ whole genome shotgun (WGS) entry which is preliminary data.</text>
</comment>
<dbReference type="AlphaFoldDB" id="A0A131ZYI9"/>
<accession>A0A131ZYI9</accession>
<organism evidence="1 2">
    <name type="scientific">Sarcoptes scabiei</name>
    <name type="common">Itch mite</name>
    <name type="synonym">Acarus scabiei</name>
    <dbReference type="NCBI Taxonomy" id="52283"/>
    <lineage>
        <taxon>Eukaryota</taxon>
        <taxon>Metazoa</taxon>
        <taxon>Ecdysozoa</taxon>
        <taxon>Arthropoda</taxon>
        <taxon>Chelicerata</taxon>
        <taxon>Arachnida</taxon>
        <taxon>Acari</taxon>
        <taxon>Acariformes</taxon>
        <taxon>Sarcoptiformes</taxon>
        <taxon>Astigmata</taxon>
        <taxon>Psoroptidia</taxon>
        <taxon>Sarcoptoidea</taxon>
        <taxon>Sarcoptidae</taxon>
        <taxon>Sarcoptinae</taxon>
        <taxon>Sarcoptes</taxon>
    </lineage>
</organism>
<reference evidence="1 2" key="1">
    <citation type="journal article" date="2015" name="Parasit. Vectors">
        <title>Draft genome of the scabies mite.</title>
        <authorList>
            <person name="Rider S.D.Jr."/>
            <person name="Morgan M.S."/>
            <person name="Arlian L.G."/>
        </authorList>
    </citation>
    <scope>NUCLEOTIDE SEQUENCE [LARGE SCALE GENOMIC DNA]</scope>
    <source>
        <strain evidence="1">Arlian Lab</strain>
    </source>
</reference>
<proteinExistence type="predicted"/>
<evidence type="ECO:0000313" key="2">
    <source>
        <dbReference type="Proteomes" id="UP000616769"/>
    </source>
</evidence>
<sequence length="59" mass="7028">MFEMRFYLSRSPGSGKEIESRRDIASSYLLEHASWPYSETNFSDFLKWLQWKHLGLLNA</sequence>
<gene>
    <name evidence="1" type="ORF">QR98_0020120</name>
</gene>